<organism evidence="2 3">
    <name type="scientific">Saitoella complicata (strain BCRC 22490 / CBS 7301 / JCM 7358 / NBRC 10748 / NRRL Y-17804)</name>
    <dbReference type="NCBI Taxonomy" id="698492"/>
    <lineage>
        <taxon>Eukaryota</taxon>
        <taxon>Fungi</taxon>
        <taxon>Dikarya</taxon>
        <taxon>Ascomycota</taxon>
        <taxon>Taphrinomycotina</taxon>
        <taxon>Taphrinomycotina incertae sedis</taxon>
        <taxon>Saitoella</taxon>
    </lineage>
</organism>
<dbReference type="PANTHER" id="PTHR12751">
    <property type="entry name" value="PHOSPHATASE AND ACTIN REGULATOR PHACTR"/>
    <property type="match status" value="1"/>
</dbReference>
<name>A0A0E9NQT0_SAICN</name>
<reference evidence="2 3" key="2">
    <citation type="journal article" date="2014" name="J. Gen. Appl. Microbiol.">
        <title>The early diverging ascomycetous budding yeast Saitoella complicata has three histone deacetylases belonging to the Clr6, Hos2, and Rpd3 lineages.</title>
        <authorList>
            <person name="Nishida H."/>
            <person name="Matsumoto T."/>
            <person name="Kondo S."/>
            <person name="Hamamoto M."/>
            <person name="Yoshikawa H."/>
        </authorList>
    </citation>
    <scope>NUCLEOTIDE SEQUENCE [LARGE SCALE GENOMIC DNA]</scope>
    <source>
        <strain evidence="2 3">NRRL Y-17804</strain>
    </source>
</reference>
<dbReference type="AlphaFoldDB" id="A0A0E9NQT0"/>
<dbReference type="GO" id="GO:0003779">
    <property type="term" value="F:actin binding"/>
    <property type="evidence" value="ECO:0007669"/>
    <property type="project" value="TreeGrafter"/>
</dbReference>
<feature type="region of interest" description="Disordered" evidence="1">
    <location>
        <begin position="196"/>
        <end position="403"/>
    </location>
</feature>
<reference evidence="2 3" key="1">
    <citation type="journal article" date="2011" name="J. Gen. Appl. Microbiol.">
        <title>Draft genome sequencing of the enigmatic yeast Saitoella complicata.</title>
        <authorList>
            <person name="Nishida H."/>
            <person name="Hamamoto M."/>
            <person name="Sugiyama J."/>
        </authorList>
    </citation>
    <scope>NUCLEOTIDE SEQUENCE [LARGE SCALE GENOMIC DNA]</scope>
    <source>
        <strain evidence="2 3">NRRL Y-17804</strain>
    </source>
</reference>
<evidence type="ECO:0000313" key="2">
    <source>
        <dbReference type="EMBL" id="GAO52026.1"/>
    </source>
</evidence>
<protein>
    <recommendedName>
        <fullName evidence="4">Protein BNI4</fullName>
    </recommendedName>
</protein>
<sequence>MATIMQNAHTWTAAQASTAPLQVPASASRPGSAASARSGNMTPPRQGGFLQQRQANAEFAVRQAAGEASPYSPASPQRSTLGGSNNVPSTNGLPPRPLTRNYSSNDVPSGNRRWEDFDGIENLPLKPRRLSQNQRPFSTMNISDFTLPMPDYAGGNFARPGSADGSPQRQSPRPGNPPRQATNTDMHALAGVPSASTNIKQRGLPPRSQSLDALPQYPPRPYRTSASGNGSPTRRSPSPMKKPNQLPGTPSSIKRVSMDRSAPPTTGGRRGSASEGEVKTAAATKIATASIIARPPVLLRQDSGTAPAPNPGPSMPRSSPSTNHITETAEQGSSEAKFEEQPNQNVPDLRKPSPLAQNHLPSPPSSPVRSPETTPARPPAPTTSQVSAPPLSVLESPVAAPAPAEAVVRTATPLPFEKASSKTLKSRLRRALSFSSASALKTSRDSAYTTDDFGAATNLPSRGLYAQGGRASGSTDNLSISSTASSASVVLRKMGKGMKRGLNIFRKGSSKEKNKEMSAIDEYVAEASKGPVVGHGHLEGVNVDPHDVTGGGTHFPSFVDDDEGRPGLASLAEEAGEEGEESSTDRRKSLMLGERAMPSELQPGNTVSGVNAEENGYIASRQRNGAIPRGILKNVDDPYGLKGTSFGQHAATPSSVPPSLTAHSNESDLTITLADPPTSFSALPNIDAGPRLAFGSPAPSETNSTASSPAKSAKFPISYAAAVAAPMTPGNRGPSARIKFAPQITVFDTWHATEYDRRGEIATCARLTPILAQRIKEELNAFKMDEMMVHEQSRVYTHFF</sequence>
<dbReference type="Proteomes" id="UP000033140">
    <property type="component" value="Unassembled WGS sequence"/>
</dbReference>
<feature type="region of interest" description="Disordered" evidence="1">
    <location>
        <begin position="1"/>
        <end position="115"/>
    </location>
</feature>
<feature type="compositionally biased region" description="Polar residues" evidence="1">
    <location>
        <begin position="699"/>
        <end position="710"/>
    </location>
</feature>
<accession>A0A0E9NQT0</accession>
<evidence type="ECO:0000313" key="3">
    <source>
        <dbReference type="Proteomes" id="UP000033140"/>
    </source>
</evidence>
<reference evidence="2 3" key="3">
    <citation type="journal article" date="2015" name="Genome Announc.">
        <title>Draft Genome Sequence of the Archiascomycetous Yeast Saitoella complicata.</title>
        <authorList>
            <person name="Yamauchi K."/>
            <person name="Kondo S."/>
            <person name="Hamamoto M."/>
            <person name="Takahashi Y."/>
            <person name="Ogura Y."/>
            <person name="Hayashi T."/>
            <person name="Nishida H."/>
        </authorList>
    </citation>
    <scope>NUCLEOTIDE SEQUENCE [LARGE SCALE GENOMIC DNA]</scope>
    <source>
        <strain evidence="2 3">NRRL Y-17804</strain>
    </source>
</reference>
<feature type="region of interest" description="Disordered" evidence="1">
    <location>
        <begin position="691"/>
        <end position="710"/>
    </location>
</feature>
<keyword evidence="3" id="KW-1185">Reference proteome</keyword>
<proteinExistence type="predicted"/>
<dbReference type="STRING" id="698492.A0A0E9NQT0"/>
<feature type="compositionally biased region" description="Polar residues" evidence="1">
    <location>
        <begin position="1"/>
        <end position="20"/>
    </location>
</feature>
<feature type="compositionally biased region" description="Polar residues" evidence="1">
    <location>
        <begin position="165"/>
        <end position="184"/>
    </location>
</feature>
<feature type="compositionally biased region" description="Polar residues" evidence="1">
    <location>
        <begin position="645"/>
        <end position="663"/>
    </location>
</feature>
<dbReference type="EMBL" id="BACD03000058">
    <property type="protein sequence ID" value="GAO52026.1"/>
    <property type="molecule type" value="Genomic_DNA"/>
</dbReference>
<comment type="caution">
    <text evidence="2">The sequence shown here is derived from an EMBL/GenBank/DDBJ whole genome shotgun (WGS) entry which is preliminary data.</text>
</comment>
<evidence type="ECO:0008006" key="4">
    <source>
        <dbReference type="Google" id="ProtNLM"/>
    </source>
</evidence>
<feature type="compositionally biased region" description="Polar residues" evidence="1">
    <location>
        <begin position="224"/>
        <end position="236"/>
    </location>
</feature>
<dbReference type="GO" id="GO:0030036">
    <property type="term" value="P:actin cytoskeleton organization"/>
    <property type="evidence" value="ECO:0007669"/>
    <property type="project" value="TreeGrafter"/>
</dbReference>
<feature type="compositionally biased region" description="Low complexity" evidence="1">
    <location>
        <begin position="279"/>
        <end position="293"/>
    </location>
</feature>
<feature type="compositionally biased region" description="Low complexity" evidence="1">
    <location>
        <begin position="24"/>
        <end position="39"/>
    </location>
</feature>
<dbReference type="OMA" id="EINNFKM"/>
<feature type="compositionally biased region" description="Polar residues" evidence="1">
    <location>
        <begin position="316"/>
        <end position="334"/>
    </location>
</feature>
<feature type="compositionally biased region" description="Polar residues" evidence="1">
    <location>
        <begin position="72"/>
        <end position="92"/>
    </location>
</feature>
<evidence type="ECO:0000256" key="1">
    <source>
        <dbReference type="SAM" id="MobiDB-lite"/>
    </source>
</evidence>
<dbReference type="PANTHER" id="PTHR12751:SF18">
    <property type="entry name" value="PHOSPHATASE AND ACTIN REGULATOR 1"/>
    <property type="match status" value="1"/>
</dbReference>
<feature type="region of interest" description="Disordered" evidence="1">
    <location>
        <begin position="151"/>
        <end position="184"/>
    </location>
</feature>
<feature type="region of interest" description="Disordered" evidence="1">
    <location>
        <begin position="643"/>
        <end position="663"/>
    </location>
</feature>
<gene>
    <name evidence="2" type="ORF">G7K_6114-t1</name>
</gene>